<dbReference type="AlphaFoldDB" id="A0A0H2YDI7"/>
<dbReference type="InterPro" id="IPR023166">
    <property type="entry name" value="BaiN-like_dom_sf"/>
</dbReference>
<feature type="domain" description="RsdA/BaiN/AoA(So)-like insert" evidence="5">
    <location>
        <begin position="250"/>
        <end position="401"/>
    </location>
</feature>
<organism evidence="6 7">
    <name type="scientific">Yersinia pestis bv. Antiqua (strain Antiqua)</name>
    <dbReference type="NCBI Taxonomy" id="360102"/>
    <lineage>
        <taxon>Bacteria</taxon>
        <taxon>Pseudomonadati</taxon>
        <taxon>Pseudomonadota</taxon>
        <taxon>Gammaproteobacteria</taxon>
        <taxon>Enterobacterales</taxon>
        <taxon>Yersiniaceae</taxon>
        <taxon>Yersinia</taxon>
    </lineage>
</organism>
<dbReference type="InterPro" id="IPR055178">
    <property type="entry name" value="RsdA/BaiN/AoA(So)-like_dom"/>
</dbReference>
<evidence type="ECO:0000313" key="6">
    <source>
        <dbReference type="EMBL" id="ABG15756.1"/>
    </source>
</evidence>
<evidence type="ECO:0008006" key="8">
    <source>
        <dbReference type="Google" id="ProtNLM"/>
    </source>
</evidence>
<name>A0A0H2YDI7_YERPA</name>
<feature type="domain" description="RsdA/BaiN/AoA(So)-like Rossmann fold-like" evidence="4">
    <location>
        <begin position="67"/>
        <end position="454"/>
    </location>
</feature>
<dbReference type="Pfam" id="PF03486">
    <property type="entry name" value="HI0933_like"/>
    <property type="match status" value="1"/>
</dbReference>
<evidence type="ECO:0000313" key="7">
    <source>
        <dbReference type="Proteomes" id="UP000001971"/>
    </source>
</evidence>
<dbReference type="InterPro" id="IPR004792">
    <property type="entry name" value="BaiN-like"/>
</dbReference>
<dbReference type="InterPro" id="IPR057661">
    <property type="entry name" value="RsdA/BaiN/AoA(So)_Rossmann"/>
</dbReference>
<dbReference type="Gene3D" id="1.10.8.260">
    <property type="entry name" value="HI0933 insert domain-like"/>
    <property type="match status" value="1"/>
</dbReference>
<gene>
    <name evidence="6" type="ordered locus">YPA_3794</name>
</gene>
<dbReference type="KEGG" id="ypa:YPA_3794"/>
<comment type="cofactor">
    <cofactor evidence="1">
        <name>FAD</name>
        <dbReference type="ChEBI" id="CHEBI:57692"/>
    </cofactor>
</comment>
<dbReference type="Pfam" id="PF22780">
    <property type="entry name" value="HI0933_like_1st"/>
    <property type="match status" value="1"/>
</dbReference>
<evidence type="ECO:0000259" key="5">
    <source>
        <dbReference type="Pfam" id="PF22780"/>
    </source>
</evidence>
<dbReference type="SUPFAM" id="SSF51905">
    <property type="entry name" value="FAD/NAD(P)-binding domain"/>
    <property type="match status" value="1"/>
</dbReference>
<protein>
    <recommendedName>
        <fullName evidence="8">NAD(FAD)-utilizing dehydrogenases</fullName>
    </recommendedName>
</protein>
<proteinExistence type="predicted"/>
<evidence type="ECO:0000256" key="2">
    <source>
        <dbReference type="ARBA" id="ARBA00022630"/>
    </source>
</evidence>
<dbReference type="Proteomes" id="UP000001971">
    <property type="component" value="Chromosome"/>
</dbReference>
<keyword evidence="2" id="KW-0285">Flavoprotein</keyword>
<dbReference type="PRINTS" id="PR00411">
    <property type="entry name" value="PNDRDTASEI"/>
</dbReference>
<dbReference type="EMBL" id="CP000308">
    <property type="protein sequence ID" value="ABG15756.1"/>
    <property type="molecule type" value="Genomic_DNA"/>
</dbReference>
<evidence type="ECO:0000256" key="3">
    <source>
        <dbReference type="ARBA" id="ARBA00022827"/>
    </source>
</evidence>
<dbReference type="InterPro" id="IPR036188">
    <property type="entry name" value="FAD/NAD-bd_sf"/>
</dbReference>
<evidence type="ECO:0000259" key="4">
    <source>
        <dbReference type="Pfam" id="PF03486"/>
    </source>
</evidence>
<evidence type="ECO:0000256" key="1">
    <source>
        <dbReference type="ARBA" id="ARBA00001974"/>
    </source>
</evidence>
<dbReference type="PRINTS" id="PR00368">
    <property type="entry name" value="FADPNR"/>
</dbReference>
<accession>A0A0H2YDI7</accession>
<dbReference type="Gene3D" id="3.50.50.60">
    <property type="entry name" value="FAD/NAD(P)-binding domain"/>
    <property type="match status" value="1"/>
</dbReference>
<keyword evidence="3" id="KW-0274">FAD</keyword>
<dbReference type="Gene3D" id="2.40.30.10">
    <property type="entry name" value="Translation factors"/>
    <property type="match status" value="1"/>
</dbReference>
<dbReference type="SUPFAM" id="SSF160996">
    <property type="entry name" value="HI0933 insert domain-like"/>
    <property type="match status" value="1"/>
</dbReference>
<dbReference type="PANTHER" id="PTHR42887">
    <property type="entry name" value="OS12G0638800 PROTEIN"/>
    <property type="match status" value="1"/>
</dbReference>
<dbReference type="NCBIfam" id="TIGR00275">
    <property type="entry name" value="aminoacetone oxidase family FAD-binding enzyme"/>
    <property type="match status" value="1"/>
</dbReference>
<dbReference type="PANTHER" id="PTHR42887:SF2">
    <property type="entry name" value="OS12G0638800 PROTEIN"/>
    <property type="match status" value="1"/>
</dbReference>
<reference evidence="6 7" key="1">
    <citation type="journal article" date="2006" name="J. Bacteriol.">
        <title>Complete genome sequence of Yersinia pestis strains Antiqua and Nepal516: evidence of gene reduction in an emerging pathogen.</title>
        <authorList>
            <person name="Chain P.S."/>
            <person name="Hu P."/>
            <person name="Malfatti S.A."/>
            <person name="Radnedge L."/>
            <person name="Larimer F."/>
            <person name="Vergez L.M."/>
            <person name="Worsham P."/>
            <person name="Chu M.C."/>
            <person name="Andersen G.L."/>
        </authorList>
    </citation>
    <scope>NUCLEOTIDE SEQUENCE [LARGE SCALE GENOMIC DNA]</scope>
    <source>
        <strain evidence="6 7">Antiqua</strain>
    </source>
</reference>
<sequence length="460" mass="49965">MYVISASYLVLPNITFSYYGALPAGDLQSPTANLSAEDNQKYDKQPKAGNFAAMMILFNEASVEQFDVVVIGAGAAGLFCAAQAGQAGCRVLLVDNGKKAGRKILMSGGGRCNFTNIYTEPAAYLSQNPHFCKSALARYTQWDFIDLMNRHNIAWHEKTLGQLFCDDSAQQVVDLLLKECELGNVTVRLRSNVLSVEKSDTGFVLHINDLRVSANSLVVASGGLSMPGLGASPFGYKLAEQFGLKVLPTRAALVPFTLHKPLLDHVQTLSGVSVPAVVTAENGVSFRESILFTHRGLSGPAILQLSSYWQAGEYVSINLLPDVDLAAFLNTERQAHPNQTLKNTLAQLLPKRLVECLQTLEQLPDVTLKQLNVPQQAALIANLQQWRVQPNGTEGYRTAEVTLGGVDTQELSSKTMEAHKVPGLYFIGEVVDVTGWLGGYNFQWAWSSAWACAQGLAAKK</sequence>